<evidence type="ECO:0000313" key="3">
    <source>
        <dbReference type="WBParaSite" id="PSU_v2.g4476.t1"/>
    </source>
</evidence>
<dbReference type="WBParaSite" id="PSU_v2.g4476.t1">
    <property type="protein sequence ID" value="PSU_v2.g4476.t1"/>
    <property type="gene ID" value="PSU_v2.g4476"/>
</dbReference>
<organism evidence="2 3">
    <name type="scientific">Panagrolaimus superbus</name>
    <dbReference type="NCBI Taxonomy" id="310955"/>
    <lineage>
        <taxon>Eukaryota</taxon>
        <taxon>Metazoa</taxon>
        <taxon>Ecdysozoa</taxon>
        <taxon>Nematoda</taxon>
        <taxon>Chromadorea</taxon>
        <taxon>Rhabditida</taxon>
        <taxon>Tylenchina</taxon>
        <taxon>Panagrolaimomorpha</taxon>
        <taxon>Panagrolaimoidea</taxon>
        <taxon>Panagrolaimidae</taxon>
        <taxon>Panagrolaimus</taxon>
    </lineage>
</organism>
<evidence type="ECO:0000313" key="2">
    <source>
        <dbReference type="Proteomes" id="UP000887577"/>
    </source>
</evidence>
<feature type="signal peptide" evidence="1">
    <location>
        <begin position="1"/>
        <end position="27"/>
    </location>
</feature>
<sequence>MSNISFFFFAAAAIFCFHCFLVEPVSACAPIELHYPNGTVAARSRRSIGNVEVEFPITLTILTEYLFDDAKVNQKNVDIIEKEIQTMVKLDNPGKIKFDVNERVITENENGHLIF</sequence>
<feature type="chain" id="PRO_5037779377" evidence="1">
    <location>
        <begin position="28"/>
        <end position="115"/>
    </location>
</feature>
<name>A0A914YXV8_9BILA</name>
<keyword evidence="1" id="KW-0732">Signal</keyword>
<dbReference type="AlphaFoldDB" id="A0A914YXV8"/>
<dbReference type="Proteomes" id="UP000887577">
    <property type="component" value="Unplaced"/>
</dbReference>
<reference evidence="3" key="1">
    <citation type="submission" date="2022-11" db="UniProtKB">
        <authorList>
            <consortium name="WormBaseParasite"/>
        </authorList>
    </citation>
    <scope>IDENTIFICATION</scope>
</reference>
<protein>
    <submittedName>
        <fullName evidence="3">Uncharacterized protein</fullName>
    </submittedName>
</protein>
<accession>A0A914YXV8</accession>
<evidence type="ECO:0000256" key="1">
    <source>
        <dbReference type="SAM" id="SignalP"/>
    </source>
</evidence>
<keyword evidence="2" id="KW-1185">Reference proteome</keyword>
<proteinExistence type="predicted"/>